<dbReference type="InterPro" id="IPR036286">
    <property type="entry name" value="LexA/Signal_pep-like_sf"/>
</dbReference>
<dbReference type="InterPro" id="IPR015927">
    <property type="entry name" value="Peptidase_S24_S26A/B/C"/>
</dbReference>
<sequence length="274" mass="31293">MNSVVTQRFMQCFTSLIDSKRVRSARQFANSLDYLAQSFNQIVQQKREVGIDLIQKAIAEYHINPGFLFTGNGPMFLIQNQMADSNILTIVTDVEQVEQIVHVPVSAQAGYCSGFSDPVFVSQLPYYSLPNLKFKTDGTMRSFDISGESMMPVINPNDMVISSYLHQCLWESHLKENNIYVIVTTHDVVVKRISNKLRTERMLLLHSDNAEFLSYAVRVADIKEIWQVRAKVSTSLDPVNHKSSSLPDEFEQLKEIVNKQSVLLEEFLEKVKHN</sequence>
<evidence type="ECO:0000313" key="3">
    <source>
        <dbReference type="Proteomes" id="UP000808349"/>
    </source>
</evidence>
<evidence type="ECO:0000313" key="2">
    <source>
        <dbReference type="EMBL" id="MBK9719918.1"/>
    </source>
</evidence>
<organism evidence="2 3">
    <name type="scientific">Candidatus Defluviibacterium haderslevense</name>
    <dbReference type="NCBI Taxonomy" id="2981993"/>
    <lineage>
        <taxon>Bacteria</taxon>
        <taxon>Pseudomonadati</taxon>
        <taxon>Bacteroidota</taxon>
        <taxon>Saprospiria</taxon>
        <taxon>Saprospirales</taxon>
        <taxon>Saprospiraceae</taxon>
        <taxon>Candidatus Defluviibacterium</taxon>
    </lineage>
</organism>
<feature type="domain" description="Peptidase S24/S26A/S26B/S26C" evidence="1">
    <location>
        <begin position="125"/>
        <end position="213"/>
    </location>
</feature>
<dbReference type="EMBL" id="JADKFW010000021">
    <property type="protein sequence ID" value="MBK9719918.1"/>
    <property type="molecule type" value="Genomic_DNA"/>
</dbReference>
<dbReference type="AlphaFoldDB" id="A0A9D7SDS7"/>
<reference evidence="2 3" key="1">
    <citation type="submission" date="2020-10" db="EMBL/GenBank/DDBJ databases">
        <title>Connecting structure to function with the recovery of over 1000 high-quality activated sludge metagenome-assembled genomes encoding full-length rRNA genes using long-read sequencing.</title>
        <authorList>
            <person name="Singleton C.M."/>
            <person name="Petriglieri F."/>
            <person name="Kristensen J.M."/>
            <person name="Kirkegaard R.H."/>
            <person name="Michaelsen T.Y."/>
            <person name="Andersen M.H."/>
            <person name="Karst S.M."/>
            <person name="Dueholm M.S."/>
            <person name="Nielsen P.H."/>
            <person name="Albertsen M."/>
        </authorList>
    </citation>
    <scope>NUCLEOTIDE SEQUENCE [LARGE SCALE GENOMIC DNA]</scope>
    <source>
        <strain evidence="2">Ribe_18-Q3-R11-54_BAT3C.373</strain>
    </source>
</reference>
<dbReference type="SUPFAM" id="SSF51306">
    <property type="entry name" value="LexA/Signal peptidase"/>
    <property type="match status" value="1"/>
</dbReference>
<dbReference type="Proteomes" id="UP000808349">
    <property type="component" value="Unassembled WGS sequence"/>
</dbReference>
<name>A0A9D7SDS7_9BACT</name>
<protein>
    <submittedName>
        <fullName evidence="2">Helix-turn-helix transcriptional regulator</fullName>
    </submittedName>
</protein>
<comment type="caution">
    <text evidence="2">The sequence shown here is derived from an EMBL/GenBank/DDBJ whole genome shotgun (WGS) entry which is preliminary data.</text>
</comment>
<dbReference type="CDD" id="cd06529">
    <property type="entry name" value="S24_LexA-like"/>
    <property type="match status" value="1"/>
</dbReference>
<accession>A0A9D7SDS7</accession>
<proteinExistence type="predicted"/>
<dbReference type="Gene3D" id="2.10.109.10">
    <property type="entry name" value="Umud Fragment, subunit A"/>
    <property type="match status" value="1"/>
</dbReference>
<evidence type="ECO:0000259" key="1">
    <source>
        <dbReference type="Pfam" id="PF00717"/>
    </source>
</evidence>
<gene>
    <name evidence="2" type="ORF">IPO85_20885</name>
</gene>
<dbReference type="InterPro" id="IPR039418">
    <property type="entry name" value="LexA-like"/>
</dbReference>
<dbReference type="Pfam" id="PF00717">
    <property type="entry name" value="Peptidase_S24"/>
    <property type="match status" value="1"/>
</dbReference>